<evidence type="ECO:0000256" key="1">
    <source>
        <dbReference type="ARBA" id="ARBA00007626"/>
    </source>
</evidence>
<evidence type="ECO:0008006" key="5">
    <source>
        <dbReference type="Google" id="ProtNLM"/>
    </source>
</evidence>
<reference evidence="3" key="1">
    <citation type="submission" date="2020-01" db="EMBL/GenBank/DDBJ databases">
        <authorList>
            <person name="Mishra B."/>
        </authorList>
    </citation>
    <scope>NUCLEOTIDE SEQUENCE [LARGE SCALE GENOMIC DNA]</scope>
</reference>
<gene>
    <name evidence="3" type="ORF">MERR_LOCUS10300</name>
</gene>
<keyword evidence="2" id="KW-0677">Repeat</keyword>
<dbReference type="PANTHER" id="PTHR47942:SF63">
    <property type="entry name" value="PENTATRICOPEPTIDE REPEAT-CONTAINING PROTEIN"/>
    <property type="match status" value="1"/>
</dbReference>
<name>A0A6D2I450_9BRAS</name>
<proteinExistence type="inferred from homology"/>
<dbReference type="OrthoDB" id="1114855at2759"/>
<evidence type="ECO:0000313" key="3">
    <source>
        <dbReference type="EMBL" id="CAA7023065.1"/>
    </source>
</evidence>
<keyword evidence="4" id="KW-1185">Reference proteome</keyword>
<accession>A0A6D2I450</accession>
<dbReference type="Proteomes" id="UP000467841">
    <property type="component" value="Unassembled WGS sequence"/>
</dbReference>
<protein>
    <recommendedName>
        <fullName evidence="5">Pentacotripeptide-repeat region of PRORP domain-containing protein</fullName>
    </recommendedName>
</protein>
<organism evidence="3 4">
    <name type="scientific">Microthlaspi erraticum</name>
    <dbReference type="NCBI Taxonomy" id="1685480"/>
    <lineage>
        <taxon>Eukaryota</taxon>
        <taxon>Viridiplantae</taxon>
        <taxon>Streptophyta</taxon>
        <taxon>Embryophyta</taxon>
        <taxon>Tracheophyta</taxon>
        <taxon>Spermatophyta</taxon>
        <taxon>Magnoliopsida</taxon>
        <taxon>eudicotyledons</taxon>
        <taxon>Gunneridae</taxon>
        <taxon>Pentapetalae</taxon>
        <taxon>rosids</taxon>
        <taxon>malvids</taxon>
        <taxon>Brassicales</taxon>
        <taxon>Brassicaceae</taxon>
        <taxon>Coluteocarpeae</taxon>
        <taxon>Microthlaspi</taxon>
    </lineage>
</organism>
<dbReference type="InterPro" id="IPR002885">
    <property type="entry name" value="PPR_rpt"/>
</dbReference>
<sequence>MMMFRAKGLIKITRFHMGRSFSSRSNKRVSEEIDQLVDMYSERIPLGVIRADFVSDIAQLVPPVHHLQMKFRELKTGEEEENKKLEKKLQLVPPVHHLQMKFRELKTGEEEENKKLEKKLESLMSSGVRLLRVVASREPVSVVRLFLHHGLVDFKNPGAHIRCIKKVHCLALKTGMLEDGWMLSRLMSLYAQSSAQQMEPEELVERLFHHHHASRRGDCRSYNLLLKLRGQHDLLKAEKLYAEMLKIFPPNPHTFRILMEVHSQHCLPEKVAKIFSQMQQIGVTAERVHYAMVIDALARIGTPPYLRKAVILITRTPLAQEPASFNIILSRCVPKISPTSALSSPEERDQILADTKEKKNIAEQLVNEMHKRGFVYSVNEKTYSRLRKVGLKWPTTVTTTKE</sequence>
<comment type="similarity">
    <text evidence="1">Belongs to the PPR family. P subfamily.</text>
</comment>
<dbReference type="EMBL" id="CACVBM020000765">
    <property type="protein sequence ID" value="CAA7023065.1"/>
    <property type="molecule type" value="Genomic_DNA"/>
</dbReference>
<dbReference type="InterPro" id="IPR051222">
    <property type="entry name" value="PPR/CCM1_RNA-binding"/>
</dbReference>
<comment type="caution">
    <text evidence="3">The sequence shown here is derived from an EMBL/GenBank/DDBJ whole genome shotgun (WGS) entry which is preliminary data.</text>
</comment>
<dbReference type="PANTHER" id="PTHR47942">
    <property type="entry name" value="TETRATRICOPEPTIDE REPEAT (TPR)-LIKE SUPERFAMILY PROTEIN-RELATED"/>
    <property type="match status" value="1"/>
</dbReference>
<evidence type="ECO:0000313" key="4">
    <source>
        <dbReference type="Proteomes" id="UP000467841"/>
    </source>
</evidence>
<evidence type="ECO:0000256" key="2">
    <source>
        <dbReference type="ARBA" id="ARBA00022737"/>
    </source>
</evidence>
<dbReference type="InterPro" id="IPR011990">
    <property type="entry name" value="TPR-like_helical_dom_sf"/>
</dbReference>
<dbReference type="Gene3D" id="1.25.40.10">
    <property type="entry name" value="Tetratricopeptide repeat domain"/>
    <property type="match status" value="1"/>
</dbReference>
<dbReference type="AlphaFoldDB" id="A0A6D2I450"/>
<dbReference type="Pfam" id="PF01535">
    <property type="entry name" value="PPR"/>
    <property type="match status" value="1"/>
</dbReference>